<evidence type="ECO:0000256" key="7">
    <source>
        <dbReference type="PIRSR" id="PIRSR001123-1"/>
    </source>
</evidence>
<gene>
    <name evidence="9" type="ORF">CJ205_03755</name>
</gene>
<dbReference type="EMBL" id="PNHE01000011">
    <property type="protein sequence ID" value="PMC58546.1"/>
    <property type="molecule type" value="Genomic_DNA"/>
</dbReference>
<keyword evidence="5" id="KW-0378">Hydrolase</keyword>
<comment type="caution">
    <text evidence="9">The sequence shown here is derived from an EMBL/GenBank/DDBJ whole genome shotgun (WGS) entry which is preliminary data.</text>
</comment>
<dbReference type="OrthoDB" id="9772053at2"/>
<dbReference type="Gene3D" id="3.40.630.10">
    <property type="entry name" value="Zn peptidases"/>
    <property type="match status" value="1"/>
</dbReference>
<evidence type="ECO:0000256" key="6">
    <source>
        <dbReference type="PIRNR" id="PIRNR001123"/>
    </source>
</evidence>
<evidence type="ECO:0000313" key="9">
    <source>
        <dbReference type="EMBL" id="PMC58546.1"/>
    </source>
</evidence>
<dbReference type="AlphaFoldDB" id="A0A2N6SNB7"/>
<comment type="similarity">
    <text evidence="1 6">Belongs to the peptidase M42 family.</text>
</comment>
<dbReference type="STRING" id="84521.SAMN04487994_10205"/>
<dbReference type="SUPFAM" id="SSF101821">
    <property type="entry name" value="Aminopeptidase/glucanase lid domain"/>
    <property type="match status" value="1"/>
</dbReference>
<feature type="active site" description="Proton acceptor" evidence="7">
    <location>
        <position position="210"/>
    </location>
</feature>
<dbReference type="SUPFAM" id="SSF53187">
    <property type="entry name" value="Zn-dependent exopeptidases"/>
    <property type="match status" value="1"/>
</dbReference>
<dbReference type="RefSeq" id="WP_102227468.1">
    <property type="nucleotide sequence ID" value="NZ_PNFY01000005.1"/>
</dbReference>
<evidence type="ECO:0000313" key="10">
    <source>
        <dbReference type="Proteomes" id="UP000235682"/>
    </source>
</evidence>
<feature type="binding site" evidence="8">
    <location>
        <position position="317"/>
    </location>
    <ligand>
        <name>Zn(2+)</name>
        <dbReference type="ChEBI" id="CHEBI:29105"/>
        <label>2</label>
    </ligand>
</feature>
<proteinExistence type="inferred from homology"/>
<dbReference type="GO" id="GO:0046872">
    <property type="term" value="F:metal ion binding"/>
    <property type="evidence" value="ECO:0007669"/>
    <property type="project" value="UniProtKB-UniRule"/>
</dbReference>
<dbReference type="Proteomes" id="UP000235682">
    <property type="component" value="Unassembled WGS sequence"/>
</dbReference>
<evidence type="ECO:0000256" key="3">
    <source>
        <dbReference type="ARBA" id="ARBA00022670"/>
    </source>
</evidence>
<evidence type="ECO:0000256" key="2">
    <source>
        <dbReference type="ARBA" id="ARBA00022438"/>
    </source>
</evidence>
<dbReference type="InterPro" id="IPR008007">
    <property type="entry name" value="Peptidase_M42"/>
</dbReference>
<comment type="cofactor">
    <cofactor evidence="8">
        <name>a divalent metal cation</name>
        <dbReference type="ChEBI" id="CHEBI:60240"/>
    </cofactor>
    <text evidence="8">Binds 2 divalent metal cations per subunit.</text>
</comment>
<feature type="binding site" evidence="8">
    <location>
        <position position="178"/>
    </location>
    <ligand>
        <name>Zn(2+)</name>
        <dbReference type="ChEBI" id="CHEBI:29105"/>
        <label>2</label>
    </ligand>
</feature>
<dbReference type="PIRSF" id="PIRSF001123">
    <property type="entry name" value="PepA_GA"/>
    <property type="match status" value="1"/>
</dbReference>
<keyword evidence="2 9" id="KW-0031">Aminopeptidase</keyword>
<feature type="binding site" evidence="8">
    <location>
        <position position="211"/>
    </location>
    <ligand>
        <name>Zn(2+)</name>
        <dbReference type="ChEBI" id="CHEBI:29105"/>
        <label>2</label>
    </ligand>
</feature>
<dbReference type="Gene3D" id="2.40.30.40">
    <property type="entry name" value="Peptidase M42, domain 2"/>
    <property type="match status" value="1"/>
</dbReference>
<protein>
    <submittedName>
        <fullName evidence="9">Glutamyl aminopeptidase</fullName>
    </submittedName>
</protein>
<dbReference type="Pfam" id="PF05343">
    <property type="entry name" value="Peptidase_M42"/>
    <property type="match status" value="1"/>
</dbReference>
<organism evidence="9 10">
    <name type="scientific">Dolosicoccus paucivorans</name>
    <dbReference type="NCBI Taxonomy" id="84521"/>
    <lineage>
        <taxon>Bacteria</taxon>
        <taxon>Bacillati</taxon>
        <taxon>Bacillota</taxon>
        <taxon>Bacilli</taxon>
        <taxon>Lactobacillales</taxon>
        <taxon>Aerococcaceae</taxon>
        <taxon>Dolosicoccus</taxon>
    </lineage>
</organism>
<dbReference type="InterPro" id="IPR051464">
    <property type="entry name" value="Peptidase_M42_aminopept"/>
</dbReference>
<sequence length="353" mass="39000">MKDESIQLLKELSQLPGIAGDEGRVHHYIKEILEEYSDEVVISGLGSAFGVKYAKDKKAPRVMIAGHMDEIGFMIKEIRDNGTFYAVPIGGWNPYSVSSQRYTLVSQKGDFPCVSSSIPPHLMSEQGTFKVENLIFDAGFESKDEAWAYGVRPGDSIVPDSSFIKAANKKALISKAFDNRVGCALALDTLKQVADEALDVTLIAGASTQEEVGTRGIIGSINQLKPDLFIALECSPVNDFINEEGQGQQGGGFLLRVHDPGMISHKKLRQFIFQLAEEKEVPHQYFFATGGTDARQAQLLQEGIPSTCLAVPGRYIHSHQSLIRTRDYQSVLDILVHIVKELNKERVEEIKTM</sequence>
<keyword evidence="10" id="KW-1185">Reference proteome</keyword>
<feature type="binding site" evidence="8">
    <location>
        <position position="233"/>
    </location>
    <ligand>
        <name>Zn(2+)</name>
        <dbReference type="ChEBI" id="CHEBI:29105"/>
        <label>1</label>
    </ligand>
</feature>
<feature type="binding site" evidence="8">
    <location>
        <position position="67"/>
    </location>
    <ligand>
        <name>Zn(2+)</name>
        <dbReference type="ChEBI" id="CHEBI:29105"/>
        <label>1</label>
    </ligand>
</feature>
<keyword evidence="4 8" id="KW-0479">Metal-binding</keyword>
<dbReference type="InterPro" id="IPR023367">
    <property type="entry name" value="Peptidase_M42_dom2"/>
</dbReference>
<name>A0A2N6SNB7_9LACT</name>
<evidence type="ECO:0000256" key="8">
    <source>
        <dbReference type="PIRSR" id="PIRSR001123-2"/>
    </source>
</evidence>
<evidence type="ECO:0000256" key="1">
    <source>
        <dbReference type="ARBA" id="ARBA00006272"/>
    </source>
</evidence>
<feature type="binding site" evidence="8">
    <location>
        <position position="178"/>
    </location>
    <ligand>
        <name>Zn(2+)</name>
        <dbReference type="ChEBI" id="CHEBI:29105"/>
        <label>1</label>
    </ligand>
</feature>
<keyword evidence="3" id="KW-0645">Protease</keyword>
<evidence type="ECO:0000256" key="4">
    <source>
        <dbReference type="ARBA" id="ARBA00022723"/>
    </source>
</evidence>
<reference evidence="9 10" key="1">
    <citation type="submission" date="2017-09" db="EMBL/GenBank/DDBJ databases">
        <title>Bacterial strain isolated from the female urinary microbiota.</title>
        <authorList>
            <person name="Thomas-White K."/>
            <person name="Kumar N."/>
            <person name="Forster S."/>
            <person name="Putonti C."/>
            <person name="Lawley T."/>
            <person name="Wolfe A.J."/>
        </authorList>
    </citation>
    <scope>NUCLEOTIDE SEQUENCE [LARGE SCALE GENOMIC DNA]</scope>
    <source>
        <strain evidence="9 10">UMB0852</strain>
    </source>
</reference>
<dbReference type="GO" id="GO:0004177">
    <property type="term" value="F:aminopeptidase activity"/>
    <property type="evidence" value="ECO:0007669"/>
    <property type="project" value="UniProtKB-UniRule"/>
</dbReference>
<dbReference type="PANTHER" id="PTHR32481:SF0">
    <property type="entry name" value="AMINOPEPTIDASE YPDE-RELATED"/>
    <property type="match status" value="1"/>
</dbReference>
<evidence type="ECO:0000256" key="5">
    <source>
        <dbReference type="ARBA" id="ARBA00022801"/>
    </source>
</evidence>
<dbReference type="GO" id="GO:0006508">
    <property type="term" value="P:proteolysis"/>
    <property type="evidence" value="ECO:0007669"/>
    <property type="project" value="UniProtKB-KW"/>
</dbReference>
<accession>A0A2N6SNB7</accession>
<dbReference type="PANTHER" id="PTHR32481">
    <property type="entry name" value="AMINOPEPTIDASE"/>
    <property type="match status" value="1"/>
</dbReference>